<keyword evidence="1" id="KW-0472">Membrane</keyword>
<dbReference type="Pfam" id="PF00067">
    <property type="entry name" value="p450"/>
    <property type="match status" value="1"/>
</dbReference>
<evidence type="ECO:0000313" key="3">
    <source>
        <dbReference type="Proteomes" id="UP001237642"/>
    </source>
</evidence>
<reference evidence="2" key="2">
    <citation type="submission" date="2023-05" db="EMBL/GenBank/DDBJ databases">
        <authorList>
            <person name="Schelkunov M.I."/>
        </authorList>
    </citation>
    <scope>NUCLEOTIDE SEQUENCE</scope>
    <source>
        <strain evidence="2">Hsosn_3</strain>
        <tissue evidence="2">Leaf</tissue>
    </source>
</reference>
<dbReference type="GO" id="GO:0005506">
    <property type="term" value="F:iron ion binding"/>
    <property type="evidence" value="ECO:0007669"/>
    <property type="project" value="InterPro"/>
</dbReference>
<keyword evidence="3" id="KW-1185">Reference proteome</keyword>
<dbReference type="InterPro" id="IPR036396">
    <property type="entry name" value="Cyt_P450_sf"/>
</dbReference>
<accession>A0AAD8NCA8</accession>
<gene>
    <name evidence="2" type="ORF">POM88_004144</name>
</gene>
<dbReference type="PANTHER" id="PTHR24299">
    <property type="entry name" value="CYTOCHROME P450 FAMILY 1"/>
    <property type="match status" value="1"/>
</dbReference>
<comment type="caution">
    <text evidence="2">The sequence shown here is derived from an EMBL/GenBank/DDBJ whole genome shotgun (WGS) entry which is preliminary data.</text>
</comment>
<dbReference type="GO" id="GO:0016705">
    <property type="term" value="F:oxidoreductase activity, acting on paired donors, with incorporation or reduction of molecular oxygen"/>
    <property type="evidence" value="ECO:0007669"/>
    <property type="project" value="InterPro"/>
</dbReference>
<dbReference type="SUPFAM" id="SSF48264">
    <property type="entry name" value="Cytochrome P450"/>
    <property type="match status" value="1"/>
</dbReference>
<dbReference type="Proteomes" id="UP001237642">
    <property type="component" value="Unassembled WGS sequence"/>
</dbReference>
<sequence length="117" mass="12845">MESYTSLVCLSSTIFAPLLIIILLKWKKATNSMALKLPPGPPVWPIVGNMLDLLGTMPHQKLYNLRPKYGPVIWLKLGSVNTMVIQSANSAADFFKNRDLPYANRVVPDAMTAGAST</sequence>
<dbReference type="GO" id="GO:0020037">
    <property type="term" value="F:heme binding"/>
    <property type="evidence" value="ECO:0007669"/>
    <property type="project" value="InterPro"/>
</dbReference>
<evidence type="ECO:0000313" key="2">
    <source>
        <dbReference type="EMBL" id="KAK1404539.1"/>
    </source>
</evidence>
<dbReference type="InterPro" id="IPR001128">
    <property type="entry name" value="Cyt_P450"/>
</dbReference>
<feature type="transmembrane region" description="Helical" evidence="1">
    <location>
        <begin position="6"/>
        <end position="26"/>
    </location>
</feature>
<proteinExistence type="predicted"/>
<evidence type="ECO:0008006" key="4">
    <source>
        <dbReference type="Google" id="ProtNLM"/>
    </source>
</evidence>
<keyword evidence="1" id="KW-0812">Transmembrane</keyword>
<dbReference type="PANTHER" id="PTHR24299:SF58">
    <property type="entry name" value="CYTOCHROME P450"/>
    <property type="match status" value="1"/>
</dbReference>
<keyword evidence="1" id="KW-1133">Transmembrane helix</keyword>
<protein>
    <recommendedName>
        <fullName evidence="4">Cytochrome P450 76AD1-like protein</fullName>
    </recommendedName>
</protein>
<evidence type="ECO:0000256" key="1">
    <source>
        <dbReference type="SAM" id="Phobius"/>
    </source>
</evidence>
<dbReference type="Gene3D" id="1.10.630.10">
    <property type="entry name" value="Cytochrome P450"/>
    <property type="match status" value="1"/>
</dbReference>
<dbReference type="AlphaFoldDB" id="A0AAD8NCA8"/>
<organism evidence="2 3">
    <name type="scientific">Heracleum sosnowskyi</name>
    <dbReference type="NCBI Taxonomy" id="360622"/>
    <lineage>
        <taxon>Eukaryota</taxon>
        <taxon>Viridiplantae</taxon>
        <taxon>Streptophyta</taxon>
        <taxon>Embryophyta</taxon>
        <taxon>Tracheophyta</taxon>
        <taxon>Spermatophyta</taxon>
        <taxon>Magnoliopsida</taxon>
        <taxon>eudicotyledons</taxon>
        <taxon>Gunneridae</taxon>
        <taxon>Pentapetalae</taxon>
        <taxon>asterids</taxon>
        <taxon>campanulids</taxon>
        <taxon>Apiales</taxon>
        <taxon>Apiaceae</taxon>
        <taxon>Apioideae</taxon>
        <taxon>apioid superclade</taxon>
        <taxon>Tordylieae</taxon>
        <taxon>Tordyliinae</taxon>
        <taxon>Heracleum</taxon>
    </lineage>
</organism>
<reference evidence="2" key="1">
    <citation type="submission" date="2023-02" db="EMBL/GenBank/DDBJ databases">
        <title>Genome of toxic invasive species Heracleum sosnowskyi carries increased number of genes despite the absence of recent whole-genome duplications.</title>
        <authorList>
            <person name="Schelkunov M."/>
            <person name="Shtratnikova V."/>
            <person name="Makarenko M."/>
            <person name="Klepikova A."/>
            <person name="Omelchenko D."/>
            <person name="Novikova G."/>
            <person name="Obukhova E."/>
            <person name="Bogdanov V."/>
            <person name="Penin A."/>
            <person name="Logacheva M."/>
        </authorList>
    </citation>
    <scope>NUCLEOTIDE SEQUENCE</scope>
    <source>
        <strain evidence="2">Hsosn_3</strain>
        <tissue evidence="2">Leaf</tissue>
    </source>
</reference>
<dbReference type="EMBL" id="JAUIZM010000001">
    <property type="protein sequence ID" value="KAK1404539.1"/>
    <property type="molecule type" value="Genomic_DNA"/>
</dbReference>
<name>A0AAD8NCA8_9APIA</name>
<dbReference type="GO" id="GO:0004497">
    <property type="term" value="F:monooxygenase activity"/>
    <property type="evidence" value="ECO:0007669"/>
    <property type="project" value="InterPro"/>
</dbReference>